<evidence type="ECO:0008006" key="4">
    <source>
        <dbReference type="Google" id="ProtNLM"/>
    </source>
</evidence>
<proteinExistence type="predicted"/>
<feature type="region of interest" description="Disordered" evidence="1">
    <location>
        <begin position="92"/>
        <end position="120"/>
    </location>
</feature>
<evidence type="ECO:0000313" key="2">
    <source>
        <dbReference type="EMBL" id="MEU7294067.1"/>
    </source>
</evidence>
<dbReference type="EMBL" id="JBEZAM010000013">
    <property type="protein sequence ID" value="MEU7294067.1"/>
    <property type="molecule type" value="Genomic_DNA"/>
</dbReference>
<dbReference type="RefSeq" id="WP_359206554.1">
    <property type="nucleotide sequence ID" value="NZ_JBEZAM010000013.1"/>
</dbReference>
<organism evidence="2 3">
    <name type="scientific">Streptomyces exfoliatus</name>
    <name type="common">Streptomyces hydrogenans</name>
    <dbReference type="NCBI Taxonomy" id="1905"/>
    <lineage>
        <taxon>Bacteria</taxon>
        <taxon>Bacillati</taxon>
        <taxon>Actinomycetota</taxon>
        <taxon>Actinomycetes</taxon>
        <taxon>Kitasatosporales</taxon>
        <taxon>Streptomycetaceae</taxon>
        <taxon>Streptomyces</taxon>
    </lineage>
</organism>
<evidence type="ECO:0000313" key="3">
    <source>
        <dbReference type="Proteomes" id="UP001551210"/>
    </source>
</evidence>
<feature type="region of interest" description="Disordered" evidence="1">
    <location>
        <begin position="137"/>
        <end position="161"/>
    </location>
</feature>
<sequence length="1041" mass="111966">MAGGDSAGERAAALAELRETLADALGRKGLTRKDIVARSESAGVAVGPTTLSKALNPGHPAPSWRTVSAVARALAVDEPTLVRLRELWRRTQPPTAAPPPAPSPPAGASGGPGTVDTAGPGLLEVHQAPLLASDAEATAVRPGPGSAEAAPPTGPFLTPYLSRPHDDEVRRLLGPALDGATSVFLVLTGDSSTGKTRALFEALHRHAPARPLWRPTNAAALAGLLAAGDIAPGAVLWLNEAQRFLYGDRAEEAAAALRELLMTRTGVVAVGTLWTLPYWEDLIRPAVDADPRSQVRALLEAPVTHQIAVPGDLTAAERSHWERLARSSGDLRMTRAVQAGTGDGRVIQHLSGGPRLLAAYRMGPGAHFTHAEHALVTAAVVARQLGHYAPIPEELLTRAADAALPPRLRPAEPDWARTALTALATGVRADGRRTDIRGALTALVAVRDTSGGPAAYEPADYLHQSLHSAQEIPDPTPALWDALCAGTNDPYVLNLLSIEAQRRDFLKQAVLLLRRAAVAGHPGAWKYLLLITPRTEGSRGEMALWAADNIGYDSLSDAIARLWELSAEGPDVTARLATRVVAGADLGDAGDVTRLFGVLRELGLEKLLLDRDPVAHVRLPDEIGALQLLGKLLDATCTEPAARLTDRILSTGTPFDDPWTSMTVLKALRLCAHRPEEWEALSRQAARQAVLSDAQSVLDLVAELRAGGREQAAGLLADRLADEADPDDTEYVALLLYELRRIGMASTCRRLAERTVPRVALEDPDGVSWLLDELRQAGLQDLVEAVLARDPLEEAVLDTVRPAMMLLWSLEYLGRMDLVRRLALRDLPYVVPDDAEYTASFLDVVARVGDPQDVMRFAERVVEEVEVSHVPRLGFLARSLWNHHAPGPLARLADRAVAGAAPRTSSSFVDLLRMFRACELDAHVDALIERIAEHPQLADPVTHTNLLRELRAAAETEAADRLEAVAPRNTPTPTNLTTETTTPPAPRGHRPYGLETNGVPALPWTWRDLDRPHAAPPQPRHTGAATTDADPWDSWHRYADN</sequence>
<name>A0ABV3CV48_STREX</name>
<comment type="caution">
    <text evidence="2">The sequence shown here is derived from an EMBL/GenBank/DDBJ whole genome shotgun (WGS) entry which is preliminary data.</text>
</comment>
<feature type="region of interest" description="Disordered" evidence="1">
    <location>
        <begin position="1007"/>
        <end position="1041"/>
    </location>
</feature>
<evidence type="ECO:0000256" key="1">
    <source>
        <dbReference type="SAM" id="MobiDB-lite"/>
    </source>
</evidence>
<feature type="compositionally biased region" description="Pro residues" evidence="1">
    <location>
        <begin position="95"/>
        <end position="105"/>
    </location>
</feature>
<feature type="region of interest" description="Disordered" evidence="1">
    <location>
        <begin position="967"/>
        <end position="992"/>
    </location>
</feature>
<dbReference type="Proteomes" id="UP001551210">
    <property type="component" value="Unassembled WGS sequence"/>
</dbReference>
<gene>
    <name evidence="2" type="ORF">AB0A76_12800</name>
</gene>
<keyword evidence="3" id="KW-1185">Reference proteome</keyword>
<accession>A0ABV3CV48</accession>
<reference evidence="2 3" key="1">
    <citation type="submission" date="2024-06" db="EMBL/GenBank/DDBJ databases">
        <title>The Natural Products Discovery Center: Release of the First 8490 Sequenced Strains for Exploring Actinobacteria Biosynthetic Diversity.</title>
        <authorList>
            <person name="Kalkreuter E."/>
            <person name="Kautsar S.A."/>
            <person name="Yang D."/>
            <person name="Bader C.D."/>
            <person name="Teijaro C.N."/>
            <person name="Fluegel L."/>
            <person name="Davis C.M."/>
            <person name="Simpson J.R."/>
            <person name="Lauterbach L."/>
            <person name="Steele A.D."/>
            <person name="Gui C."/>
            <person name="Meng S."/>
            <person name="Li G."/>
            <person name="Viehrig K."/>
            <person name="Ye F."/>
            <person name="Su P."/>
            <person name="Kiefer A.F."/>
            <person name="Nichols A."/>
            <person name="Cepeda A.J."/>
            <person name="Yan W."/>
            <person name="Fan B."/>
            <person name="Jiang Y."/>
            <person name="Adhikari A."/>
            <person name="Zheng C.-J."/>
            <person name="Schuster L."/>
            <person name="Cowan T.M."/>
            <person name="Smanski M.J."/>
            <person name="Chevrette M.G."/>
            <person name="De Carvalho L.P.S."/>
            <person name="Shen B."/>
        </authorList>
    </citation>
    <scope>NUCLEOTIDE SEQUENCE [LARGE SCALE GENOMIC DNA]</scope>
    <source>
        <strain evidence="2 3">NPDC045705</strain>
    </source>
</reference>
<feature type="compositionally biased region" description="Low complexity" evidence="1">
    <location>
        <begin position="967"/>
        <end position="982"/>
    </location>
</feature>
<protein>
    <recommendedName>
        <fullName evidence="4">HTH cro/C1-type domain-containing protein</fullName>
    </recommendedName>
</protein>